<sequence>MSATLRHPFLGLIRGHRLPSSDLVQYSGIPYASISQRFARSTTLLDFPSTSPPEPFDATRAGPECIQPDNATKLDADCNQFPHAGFQEQPQSEHCLYLNITTPVASQDSSQPLPVVVFLHGGAFFLGSSTRPYYTPVNFLAHALRTDRLHVFISVNYRLGALGFLHSPEAGSLISPNNGLHDQVRAFEWIHRNVSGFNGDPERITAIGQSAGAESLSLHAISSNPTALFKQMVALSGSPVTMPCKTPSQHQGNFLSLALKLGIQDIEQKSSAEIAQEFIHAPISKIRDLAFVGAPCSSSETLPYNHPTMSLVDSRPTSSVTWIERAIYSSATFDGGISYNILVKSRNDIAKTFIQTAQESMTTAGATELLGLYGINDSDSDTDALEKICQFESDIGFFSASLAQVQGSSARKKYLQIFDLKNPFDEGGALPKNKFATHTWDIVALLGCYDDLMDKKQVQVIQHWRSRLLDFVYEKDDGIWAEWDEQKGTALKVTAEGLHMQGKREYMGEDGGRRKKLLKIAEREKGSEGRDFLWEGVCRKWLDG</sequence>
<dbReference type="PANTHER" id="PTHR43142">
    <property type="entry name" value="CARBOXYLIC ESTER HYDROLASE"/>
    <property type="match status" value="1"/>
</dbReference>
<dbReference type="Proteomes" id="UP001203852">
    <property type="component" value="Unassembled WGS sequence"/>
</dbReference>
<keyword evidence="2" id="KW-0378">Hydrolase</keyword>
<dbReference type="InterPro" id="IPR002018">
    <property type="entry name" value="CarbesteraseB"/>
</dbReference>
<dbReference type="SUPFAM" id="SSF53474">
    <property type="entry name" value="alpha/beta-Hydrolases"/>
    <property type="match status" value="1"/>
</dbReference>
<evidence type="ECO:0000313" key="2">
    <source>
        <dbReference type="EMBL" id="KAI1609734.1"/>
    </source>
</evidence>
<feature type="domain" description="Carboxylesterase type B" evidence="1">
    <location>
        <begin position="10"/>
        <end position="497"/>
    </location>
</feature>
<dbReference type="PANTHER" id="PTHR43142:SF5">
    <property type="entry name" value="CARBOXYLIC ESTER HYDROLASE"/>
    <property type="match status" value="1"/>
</dbReference>
<evidence type="ECO:0000259" key="1">
    <source>
        <dbReference type="Pfam" id="PF00135"/>
    </source>
</evidence>
<keyword evidence="3" id="KW-1185">Reference proteome</keyword>
<dbReference type="GO" id="GO:0016787">
    <property type="term" value="F:hydrolase activity"/>
    <property type="evidence" value="ECO:0007669"/>
    <property type="project" value="UniProtKB-KW"/>
</dbReference>
<reference evidence="2" key="1">
    <citation type="journal article" date="2022" name="bioRxiv">
        <title>Deciphering the potential niche of two novel black yeast fungi from a biological soil crust based on their genomes, phenotypes, and melanin regulation.</title>
        <authorList>
            <consortium name="DOE Joint Genome Institute"/>
            <person name="Carr E.C."/>
            <person name="Barton Q."/>
            <person name="Grambo S."/>
            <person name="Sullivan M."/>
            <person name="Renfro C.M."/>
            <person name="Kuo A."/>
            <person name="Pangilinan J."/>
            <person name="Lipzen A."/>
            <person name="Keymanesh K."/>
            <person name="Savage E."/>
            <person name="Barry K."/>
            <person name="Grigoriev I.V."/>
            <person name="Riekhof W.R."/>
            <person name="Harris S.S."/>
        </authorList>
    </citation>
    <scope>NUCLEOTIDE SEQUENCE</scope>
    <source>
        <strain evidence="2">JF 03-4F</strain>
    </source>
</reference>
<gene>
    <name evidence="2" type="ORF">EDD36DRAFT_55448</name>
</gene>
<comment type="caution">
    <text evidence="2">The sequence shown here is derived from an EMBL/GenBank/DDBJ whole genome shotgun (WGS) entry which is preliminary data.</text>
</comment>
<name>A0AAN6DNM5_9EURO</name>
<evidence type="ECO:0000313" key="3">
    <source>
        <dbReference type="Proteomes" id="UP001203852"/>
    </source>
</evidence>
<accession>A0AAN6DNM5</accession>
<dbReference type="Pfam" id="PF00135">
    <property type="entry name" value="COesterase"/>
    <property type="match status" value="1"/>
</dbReference>
<proteinExistence type="predicted"/>
<dbReference type="InterPro" id="IPR029058">
    <property type="entry name" value="AB_hydrolase_fold"/>
</dbReference>
<protein>
    <submittedName>
        <fullName evidence="2">Alpha/Beta hydrolase protein</fullName>
    </submittedName>
</protein>
<dbReference type="Gene3D" id="3.40.50.1820">
    <property type="entry name" value="alpha/beta hydrolase"/>
    <property type="match status" value="1"/>
</dbReference>
<organism evidence="2 3">
    <name type="scientific">Exophiala viscosa</name>
    <dbReference type="NCBI Taxonomy" id="2486360"/>
    <lineage>
        <taxon>Eukaryota</taxon>
        <taxon>Fungi</taxon>
        <taxon>Dikarya</taxon>
        <taxon>Ascomycota</taxon>
        <taxon>Pezizomycotina</taxon>
        <taxon>Eurotiomycetes</taxon>
        <taxon>Chaetothyriomycetidae</taxon>
        <taxon>Chaetothyriales</taxon>
        <taxon>Herpotrichiellaceae</taxon>
        <taxon>Exophiala</taxon>
    </lineage>
</organism>
<dbReference type="AlphaFoldDB" id="A0AAN6DNM5"/>
<dbReference type="EMBL" id="MU404359">
    <property type="protein sequence ID" value="KAI1609734.1"/>
    <property type="molecule type" value="Genomic_DNA"/>
</dbReference>